<organism evidence="2 3">
    <name type="scientific">Parastrongyloides trichosuri</name>
    <name type="common">Possum-specific nematode worm</name>
    <dbReference type="NCBI Taxonomy" id="131310"/>
    <lineage>
        <taxon>Eukaryota</taxon>
        <taxon>Metazoa</taxon>
        <taxon>Ecdysozoa</taxon>
        <taxon>Nematoda</taxon>
        <taxon>Chromadorea</taxon>
        <taxon>Rhabditida</taxon>
        <taxon>Tylenchina</taxon>
        <taxon>Panagrolaimomorpha</taxon>
        <taxon>Strongyloidoidea</taxon>
        <taxon>Strongyloididae</taxon>
        <taxon>Parastrongyloides</taxon>
    </lineage>
</organism>
<protein>
    <submittedName>
        <fullName evidence="3">Mediator complex subunit 10</fullName>
    </submittedName>
</protein>
<name>A0A0N5A6Z3_PARTI</name>
<accession>A0A0N5A6Z3</accession>
<keyword evidence="1" id="KW-0175">Coiled coil</keyword>
<reference evidence="3" key="1">
    <citation type="submission" date="2017-02" db="UniProtKB">
        <authorList>
            <consortium name="WormBaseParasite"/>
        </authorList>
    </citation>
    <scope>IDENTIFICATION</scope>
</reference>
<dbReference type="WBParaSite" id="PTRK_0001778400.1">
    <property type="protein sequence ID" value="PTRK_0001778400.1"/>
    <property type="gene ID" value="PTRK_0001778400"/>
</dbReference>
<evidence type="ECO:0000313" key="3">
    <source>
        <dbReference type="WBParaSite" id="PTRK_0001778400.1"/>
    </source>
</evidence>
<feature type="coiled-coil region" evidence="1">
    <location>
        <begin position="7"/>
        <end position="34"/>
    </location>
</feature>
<evidence type="ECO:0000256" key="1">
    <source>
        <dbReference type="SAM" id="Coils"/>
    </source>
</evidence>
<keyword evidence="2" id="KW-1185">Reference proteome</keyword>
<dbReference type="Proteomes" id="UP000038045">
    <property type="component" value="Unplaced"/>
</dbReference>
<dbReference type="AlphaFoldDB" id="A0A0N5A6Z3"/>
<evidence type="ECO:0000313" key="2">
    <source>
        <dbReference type="Proteomes" id="UP000038045"/>
    </source>
</evidence>
<sequence>MAVDEKLQILKQRLLAILEKIDDIEKSVDEIEKTVAEICEFMQIIQNRRDGEIPHDIIYTNRQIDDFFKYVTSGFCDISSKEVTGDGTLENVIKHLRNL</sequence>
<proteinExistence type="predicted"/>